<evidence type="ECO:0000313" key="2">
    <source>
        <dbReference type="Proteomes" id="UP000515703"/>
    </source>
</evidence>
<reference evidence="1 2" key="2">
    <citation type="submission" date="2020-08" db="EMBL/GenBank/DDBJ databases">
        <authorList>
            <person name="Ueki A."/>
            <person name="Tonouchi A."/>
        </authorList>
    </citation>
    <scope>NUCLEOTIDE SEQUENCE [LARGE SCALE GENOMIC DNA]</scope>
    <source>
        <strain evidence="1 2">CTTW</strain>
    </source>
</reference>
<evidence type="ECO:0000313" key="1">
    <source>
        <dbReference type="EMBL" id="BCJ98124.1"/>
    </source>
</evidence>
<dbReference type="Proteomes" id="UP000515703">
    <property type="component" value="Chromosome"/>
</dbReference>
<sequence length="415" mass="43299">MAINKIEIQDSDGNIYYPHTDASVVKIGDSTVEDMLEQINIIQTAGGSATAITLTNVNLVNGFTISFLVASNNNGATTTINGKNLYKFGGTAAPTLTAGKVVTVWYNGTSFFIKASAEGDAVAANVLAGKKFSNDSDTGITGTMTDRGAVTITPGTTDQVIAAGYHNGSGKVVGDADLISANIKAGVNIFGVAGNANVVDTSAGDASAGDILSGKKAYVDGALVTGNIPVNPGLISGTGHIASAGATVGNYSPDGINRIYLRPGLANARQCIDGDMYLTAQAPDLLPQNILSGKNILGIAGAAISGKRFASGQINLSSATLVQCRSFHYNYNTYYMIPISNLGLTFVPKIVMFRNSGSSSVYVGVYFSEGIFTDAGNGIVYQTAFNNDYCRGTGDYYNGYIPAWNNSLFDWFAWE</sequence>
<accession>A0A7I8DLE0</accession>
<reference evidence="1 2" key="1">
    <citation type="submission" date="2020-08" db="EMBL/GenBank/DDBJ databases">
        <title>Draft genome sequencing of an Anaerocolumna strain isolated from anoxic soil subjected to BSD treatment.</title>
        <authorList>
            <person name="Uek A."/>
            <person name="Tonouchi A."/>
        </authorList>
    </citation>
    <scope>NUCLEOTIDE SEQUENCE [LARGE SCALE GENOMIC DNA]</scope>
    <source>
        <strain evidence="1 2">CTTW</strain>
    </source>
</reference>
<gene>
    <name evidence="1" type="ORF">bsdcttw_11650</name>
</gene>
<dbReference type="KEGG" id="acht:bsdcttw_11650"/>
<dbReference type="AlphaFoldDB" id="A0A7I8DLE0"/>
<protein>
    <submittedName>
        <fullName evidence="1">Uncharacterized protein</fullName>
    </submittedName>
</protein>
<keyword evidence="2" id="KW-1185">Reference proteome</keyword>
<dbReference type="RefSeq" id="WP_185258474.1">
    <property type="nucleotide sequence ID" value="NZ_AP023368.1"/>
</dbReference>
<dbReference type="EMBL" id="AP023368">
    <property type="protein sequence ID" value="BCJ98124.1"/>
    <property type="molecule type" value="Genomic_DNA"/>
</dbReference>
<organism evidence="1 2">
    <name type="scientific">Anaerocolumna chitinilytica</name>
    <dbReference type="NCBI Taxonomy" id="1727145"/>
    <lineage>
        <taxon>Bacteria</taxon>
        <taxon>Bacillati</taxon>
        <taxon>Bacillota</taxon>
        <taxon>Clostridia</taxon>
        <taxon>Lachnospirales</taxon>
        <taxon>Lachnospiraceae</taxon>
        <taxon>Anaerocolumna</taxon>
    </lineage>
</organism>
<name>A0A7I8DLE0_9FIRM</name>
<proteinExistence type="predicted"/>